<sequence length="347" mass="38730">MSLATTSPGKSQIGSPISRRRRFLETRTSAVIHYHTIARIRTSGSKPMAGGGSVQIRGSGERKENLSDRAVVMIISIDVAAVVATLLIVTYCCYRRRYRYRETKREVGRFDYNVKGNNIYSVQRENEEMVRFEGCKGFTKVDDLLKASAEMLGKGSVGTTYKVVMEDDDHVMVVKRVRERRKGKEIDGFLRQIGGLRHPNIVSLRAYHSSKDELLLVYDFLPNGSLHSLLHGNRGPGRTPLDWTTRVKLASGSAKGLAFLHSYNKSKLFHGHLTTSNIIIDHLGNACISDIGLHQLLPMPSSSNNAYKAPELILSNNNHHSKFLQKCDVYSFGVVLLEILTGKNGNK</sequence>
<accession>A0A5J5A5D9</accession>
<name>A0A5J5A5D9_9ASTE</name>
<dbReference type="AlphaFoldDB" id="A0A5J5A5D9"/>
<keyword evidence="1" id="KW-0472">Membrane</keyword>
<proteinExistence type="predicted"/>
<dbReference type="PROSITE" id="PS50011">
    <property type="entry name" value="PROTEIN_KINASE_DOM"/>
    <property type="match status" value="1"/>
</dbReference>
<feature type="transmembrane region" description="Helical" evidence="1">
    <location>
        <begin position="70"/>
        <end position="94"/>
    </location>
</feature>
<dbReference type="Gene3D" id="1.10.510.10">
    <property type="entry name" value="Transferase(Phosphotransferase) domain 1"/>
    <property type="match status" value="1"/>
</dbReference>
<dbReference type="InterPro" id="IPR000719">
    <property type="entry name" value="Prot_kinase_dom"/>
</dbReference>
<evidence type="ECO:0000259" key="2">
    <source>
        <dbReference type="PROSITE" id="PS50011"/>
    </source>
</evidence>
<dbReference type="OrthoDB" id="1890790at2759"/>
<protein>
    <recommendedName>
        <fullName evidence="2">Protein kinase domain-containing protein</fullName>
    </recommendedName>
</protein>
<dbReference type="EMBL" id="CM018046">
    <property type="protein sequence ID" value="KAA8525158.1"/>
    <property type="molecule type" value="Genomic_DNA"/>
</dbReference>
<dbReference type="GO" id="GO:0004672">
    <property type="term" value="F:protein kinase activity"/>
    <property type="evidence" value="ECO:0007669"/>
    <property type="project" value="InterPro"/>
</dbReference>
<keyword evidence="1" id="KW-0812">Transmembrane</keyword>
<dbReference type="SUPFAM" id="SSF56112">
    <property type="entry name" value="Protein kinase-like (PK-like)"/>
    <property type="match status" value="1"/>
</dbReference>
<dbReference type="InterPro" id="IPR011009">
    <property type="entry name" value="Kinase-like_dom_sf"/>
</dbReference>
<dbReference type="InterPro" id="IPR046959">
    <property type="entry name" value="PRK1-6/SRF4-like"/>
</dbReference>
<organism evidence="3 4">
    <name type="scientific">Nyssa sinensis</name>
    <dbReference type="NCBI Taxonomy" id="561372"/>
    <lineage>
        <taxon>Eukaryota</taxon>
        <taxon>Viridiplantae</taxon>
        <taxon>Streptophyta</taxon>
        <taxon>Embryophyta</taxon>
        <taxon>Tracheophyta</taxon>
        <taxon>Spermatophyta</taxon>
        <taxon>Magnoliopsida</taxon>
        <taxon>eudicotyledons</taxon>
        <taxon>Gunneridae</taxon>
        <taxon>Pentapetalae</taxon>
        <taxon>asterids</taxon>
        <taxon>Cornales</taxon>
        <taxon>Nyssaceae</taxon>
        <taxon>Nyssa</taxon>
    </lineage>
</organism>
<evidence type="ECO:0000256" key="1">
    <source>
        <dbReference type="SAM" id="Phobius"/>
    </source>
</evidence>
<dbReference type="Pfam" id="PF00069">
    <property type="entry name" value="Pkinase"/>
    <property type="match status" value="1"/>
</dbReference>
<dbReference type="PANTHER" id="PTHR48007">
    <property type="entry name" value="LEUCINE-RICH REPEAT RECEPTOR-LIKE PROTEIN KINASE PXC1"/>
    <property type="match status" value="1"/>
</dbReference>
<dbReference type="Proteomes" id="UP000325577">
    <property type="component" value="Linkage Group LG3"/>
</dbReference>
<feature type="domain" description="Protein kinase" evidence="2">
    <location>
        <begin position="146"/>
        <end position="347"/>
    </location>
</feature>
<keyword evidence="4" id="KW-1185">Reference proteome</keyword>
<dbReference type="GO" id="GO:0005524">
    <property type="term" value="F:ATP binding"/>
    <property type="evidence" value="ECO:0007669"/>
    <property type="project" value="InterPro"/>
</dbReference>
<reference evidence="3 4" key="1">
    <citation type="submission" date="2019-09" db="EMBL/GenBank/DDBJ databases">
        <title>A chromosome-level genome assembly of the Chinese tupelo Nyssa sinensis.</title>
        <authorList>
            <person name="Yang X."/>
            <person name="Kang M."/>
            <person name="Yang Y."/>
            <person name="Xiong H."/>
            <person name="Wang M."/>
            <person name="Zhang Z."/>
            <person name="Wang Z."/>
            <person name="Wu H."/>
            <person name="Ma T."/>
            <person name="Liu J."/>
            <person name="Xi Z."/>
        </authorList>
    </citation>
    <scope>NUCLEOTIDE SEQUENCE [LARGE SCALE GENOMIC DNA]</scope>
    <source>
        <strain evidence="3">J267</strain>
        <tissue evidence="3">Leaf</tissue>
    </source>
</reference>
<gene>
    <name evidence="3" type="ORF">F0562_006978</name>
</gene>
<evidence type="ECO:0000313" key="3">
    <source>
        <dbReference type="EMBL" id="KAA8525158.1"/>
    </source>
</evidence>
<keyword evidence="1" id="KW-1133">Transmembrane helix</keyword>
<dbReference type="PANTHER" id="PTHR48007:SF53">
    <property type="entry name" value="OS01G0711200 PROTEIN"/>
    <property type="match status" value="1"/>
</dbReference>
<evidence type="ECO:0000313" key="4">
    <source>
        <dbReference type="Proteomes" id="UP000325577"/>
    </source>
</evidence>